<organism evidence="2 3">
    <name type="scientific">Plastoroseomonas arctica</name>
    <dbReference type="NCBI Taxonomy" id="1509237"/>
    <lineage>
        <taxon>Bacteria</taxon>
        <taxon>Pseudomonadati</taxon>
        <taxon>Pseudomonadota</taxon>
        <taxon>Alphaproteobacteria</taxon>
        <taxon>Acetobacterales</taxon>
        <taxon>Acetobacteraceae</taxon>
        <taxon>Plastoroseomonas</taxon>
    </lineage>
</organism>
<feature type="transmembrane region" description="Helical" evidence="1">
    <location>
        <begin position="161"/>
        <end position="180"/>
    </location>
</feature>
<gene>
    <name evidence="2" type="ORF">GXW79_19100</name>
</gene>
<dbReference type="EMBL" id="JAAEDH010000027">
    <property type="protein sequence ID" value="MBR0657191.1"/>
    <property type="molecule type" value="Genomic_DNA"/>
</dbReference>
<feature type="transmembrane region" description="Helical" evidence="1">
    <location>
        <begin position="192"/>
        <end position="211"/>
    </location>
</feature>
<evidence type="ECO:0000313" key="2">
    <source>
        <dbReference type="EMBL" id="MBR0657191.1"/>
    </source>
</evidence>
<sequence length="240" mass="24900">MVPGATQPAGQRAAQQARLRAAIGALEAEAFAFGTRFIRDGAARAAYTRAVRETAEELLHRAQGGAMTYEAAAVEANQLRNAIMETTRARTSEIMRAYAQSLKAEGLTMESLIARHAEGLFKKAPSALSAAEREAVMARILQGAARARPEITIQARNFGRLGRGLVALSLGIAFYNIMTAEDRGRAVVREGATLGAGFAGAALGGAAAGLVCGPGAPVCSTVGVFVGGALFAFGVSWAFD</sequence>
<evidence type="ECO:0000313" key="3">
    <source>
        <dbReference type="Proteomes" id="UP001196068"/>
    </source>
</evidence>
<dbReference type="RefSeq" id="WP_211876054.1">
    <property type="nucleotide sequence ID" value="NZ_JAAEDH010000027.1"/>
</dbReference>
<comment type="caution">
    <text evidence="2">The sequence shown here is derived from an EMBL/GenBank/DDBJ whole genome shotgun (WGS) entry which is preliminary data.</text>
</comment>
<keyword evidence="1" id="KW-0812">Transmembrane</keyword>
<reference evidence="2" key="1">
    <citation type="submission" date="2020-01" db="EMBL/GenBank/DDBJ databases">
        <authorList>
            <person name="Rat A."/>
        </authorList>
    </citation>
    <scope>NUCLEOTIDE SEQUENCE</scope>
    <source>
        <strain evidence="2">LMG 28251</strain>
    </source>
</reference>
<keyword evidence="1" id="KW-0472">Membrane</keyword>
<dbReference type="AlphaFoldDB" id="A0AAF1KN61"/>
<name>A0AAF1KN61_9PROT</name>
<accession>A0AAF1KN61</accession>
<keyword evidence="3" id="KW-1185">Reference proteome</keyword>
<dbReference type="Proteomes" id="UP001196068">
    <property type="component" value="Unassembled WGS sequence"/>
</dbReference>
<feature type="transmembrane region" description="Helical" evidence="1">
    <location>
        <begin position="218"/>
        <end position="239"/>
    </location>
</feature>
<proteinExistence type="predicted"/>
<evidence type="ECO:0000256" key="1">
    <source>
        <dbReference type="SAM" id="Phobius"/>
    </source>
</evidence>
<keyword evidence="1" id="KW-1133">Transmembrane helix</keyword>
<reference evidence="2" key="2">
    <citation type="journal article" date="2021" name="Syst. Appl. Microbiol.">
        <title>Roseomonas hellenica sp. nov., isolated from roots of wild-growing Alkanna tinctoria.</title>
        <authorList>
            <person name="Rat A."/>
            <person name="Naranjo H.D."/>
            <person name="Lebbe L."/>
            <person name="Cnockaert M."/>
            <person name="Krigas N."/>
            <person name="Grigoriadou K."/>
            <person name="Maloupa E."/>
            <person name="Willems A."/>
        </authorList>
    </citation>
    <scope>NUCLEOTIDE SEQUENCE</scope>
    <source>
        <strain evidence="2">LMG 28251</strain>
    </source>
</reference>
<protein>
    <submittedName>
        <fullName evidence="2">Uncharacterized protein</fullName>
    </submittedName>
</protein>